<sequence>MAALMNPFILSCLAISLFPGSLFVLANDVGSGPCNTDLAALLPPPYGNASHLTCLPVWNSFVLRYHQSRDHTLTVVLSALYTTGWVGIGLSRDGLMVGSSAIVGWFNKKGQPRILQYYLQGNVPRQVIPNKGELPLSGAPPAIALYEATLYIAFQLKLSKPLARQSVILALATSYPKYHRLTHHVDSKSINVDFLAGAVSEGSKYVRERKRAHGALGMLGWGLILPAGSMVARYLRHKDPQWYYIHTITQFGGFIIGLAGVVVGVQLYNDVGPDIPAHRGIGIFVLTLTILQVLAFFLRPNKESQIRRYWNWYHSWVGRVTLLFAAINIVLGIQAGHAGNAWKIGYGFLVSVTIIVFLVSETLFWMRRPGDKAQATQSFQMNPIEQALPGKVGYHASDLGKFPRQSS</sequence>
<name>A0ACB9QUA0_9MYRT</name>
<accession>A0ACB9QUA0</accession>
<reference evidence="2" key="1">
    <citation type="journal article" date="2023" name="Front. Plant Sci.">
        <title>Chromosomal-level genome assembly of Melastoma candidum provides insights into trichome evolution.</title>
        <authorList>
            <person name="Zhong Y."/>
            <person name="Wu W."/>
            <person name="Sun C."/>
            <person name="Zou P."/>
            <person name="Liu Y."/>
            <person name="Dai S."/>
            <person name="Zhou R."/>
        </authorList>
    </citation>
    <scope>NUCLEOTIDE SEQUENCE [LARGE SCALE GENOMIC DNA]</scope>
</reference>
<evidence type="ECO:0000313" key="1">
    <source>
        <dbReference type="EMBL" id="KAI4369833.1"/>
    </source>
</evidence>
<gene>
    <name evidence="1" type="ORF">MLD38_018236</name>
</gene>
<dbReference type="Proteomes" id="UP001057402">
    <property type="component" value="Chromosome 5"/>
</dbReference>
<protein>
    <submittedName>
        <fullName evidence="1">Uncharacterized protein</fullName>
    </submittedName>
</protein>
<dbReference type="EMBL" id="CM042884">
    <property type="protein sequence ID" value="KAI4369833.1"/>
    <property type="molecule type" value="Genomic_DNA"/>
</dbReference>
<proteinExistence type="predicted"/>
<evidence type="ECO:0000313" key="2">
    <source>
        <dbReference type="Proteomes" id="UP001057402"/>
    </source>
</evidence>
<keyword evidence="2" id="KW-1185">Reference proteome</keyword>
<comment type="caution">
    <text evidence="1">The sequence shown here is derived from an EMBL/GenBank/DDBJ whole genome shotgun (WGS) entry which is preliminary data.</text>
</comment>
<organism evidence="1 2">
    <name type="scientific">Melastoma candidum</name>
    <dbReference type="NCBI Taxonomy" id="119954"/>
    <lineage>
        <taxon>Eukaryota</taxon>
        <taxon>Viridiplantae</taxon>
        <taxon>Streptophyta</taxon>
        <taxon>Embryophyta</taxon>
        <taxon>Tracheophyta</taxon>
        <taxon>Spermatophyta</taxon>
        <taxon>Magnoliopsida</taxon>
        <taxon>eudicotyledons</taxon>
        <taxon>Gunneridae</taxon>
        <taxon>Pentapetalae</taxon>
        <taxon>rosids</taxon>
        <taxon>malvids</taxon>
        <taxon>Myrtales</taxon>
        <taxon>Melastomataceae</taxon>
        <taxon>Melastomatoideae</taxon>
        <taxon>Melastomateae</taxon>
        <taxon>Melastoma</taxon>
    </lineage>
</organism>